<feature type="transmembrane region" description="Helical" evidence="7">
    <location>
        <begin position="98"/>
        <end position="117"/>
    </location>
</feature>
<dbReference type="EMBL" id="VNIQ01000008">
    <property type="protein sequence ID" value="TYQ01170.1"/>
    <property type="molecule type" value="Genomic_DNA"/>
</dbReference>
<evidence type="ECO:0000256" key="7">
    <source>
        <dbReference type="SAM" id="Phobius"/>
    </source>
</evidence>
<keyword evidence="3 7" id="KW-0812">Transmembrane</keyword>
<feature type="transmembrane region" description="Helical" evidence="7">
    <location>
        <begin position="68"/>
        <end position="86"/>
    </location>
</feature>
<evidence type="ECO:0000256" key="6">
    <source>
        <dbReference type="SAM" id="MobiDB-lite"/>
    </source>
</evidence>
<comment type="caution">
    <text evidence="8">The sequence shown here is derived from an EMBL/GenBank/DDBJ whole genome shotgun (WGS) entry which is preliminary data.</text>
</comment>
<sequence>MSTGPEASTATPSDKATKAQAEKQKKVASALVRYRVLAWITGLWLLFLTGEMVYKYLILENSADAPSWLFYIGQIHGLFYMLYLVFTVDLAIKARWKAGTTVATALAGTIPFLSFVFEHKRTIQVKSDYNL</sequence>
<proteinExistence type="predicted"/>
<dbReference type="AlphaFoldDB" id="A0A652YJC3"/>
<dbReference type="NCBIfam" id="TIGR03954">
    <property type="entry name" value="integ_memb_HG"/>
    <property type="match status" value="1"/>
</dbReference>
<keyword evidence="4 7" id="KW-1133">Transmembrane helix</keyword>
<evidence type="ECO:0000256" key="1">
    <source>
        <dbReference type="ARBA" id="ARBA00004651"/>
    </source>
</evidence>
<evidence type="ECO:0000256" key="5">
    <source>
        <dbReference type="ARBA" id="ARBA00023136"/>
    </source>
</evidence>
<protein>
    <submittedName>
        <fullName evidence="8">Integral membrane protein</fullName>
    </submittedName>
</protein>
<dbReference type="PANTHER" id="PTHR40077:SF2">
    <property type="entry name" value="MEMBRANE PROTEIN"/>
    <property type="match status" value="1"/>
</dbReference>
<reference evidence="8" key="1">
    <citation type="submission" date="2019-07" db="EMBL/GenBank/DDBJ databases">
        <title>Genomic Encyclopedia of Type Strains, Phase IV (KMG-IV): sequencing the most valuable type-strain genomes for metagenomic binning, comparative biology and taxonomic classification.</title>
        <authorList>
            <person name="Goeker M."/>
        </authorList>
    </citation>
    <scope>NUCLEOTIDE SEQUENCE</scope>
    <source>
        <strain evidence="8">DSM 44596</strain>
    </source>
</reference>
<gene>
    <name evidence="8" type="ORF">FNL38_10818</name>
</gene>
<evidence type="ECO:0000256" key="3">
    <source>
        <dbReference type="ARBA" id="ARBA00022692"/>
    </source>
</evidence>
<feature type="transmembrane region" description="Helical" evidence="7">
    <location>
        <begin position="36"/>
        <end position="56"/>
    </location>
</feature>
<evidence type="ECO:0000256" key="4">
    <source>
        <dbReference type="ARBA" id="ARBA00022989"/>
    </source>
</evidence>
<keyword evidence="2" id="KW-1003">Cell membrane</keyword>
<comment type="subcellular location">
    <subcellularLocation>
        <location evidence="1">Cell membrane</location>
        <topology evidence="1">Multi-pass membrane protein</topology>
    </subcellularLocation>
</comment>
<dbReference type="InterPro" id="IPR023845">
    <property type="entry name" value="DUF3817_TM"/>
</dbReference>
<dbReference type="GO" id="GO:0005886">
    <property type="term" value="C:plasma membrane"/>
    <property type="evidence" value="ECO:0007669"/>
    <property type="project" value="UniProtKB-SubCell"/>
</dbReference>
<keyword evidence="5 7" id="KW-0472">Membrane</keyword>
<name>A0A652YJC3_NOCGL</name>
<organism evidence="8">
    <name type="scientific">Nocardia globerula</name>
    <dbReference type="NCBI Taxonomy" id="1818"/>
    <lineage>
        <taxon>Bacteria</taxon>
        <taxon>Bacillati</taxon>
        <taxon>Actinomycetota</taxon>
        <taxon>Actinomycetes</taxon>
        <taxon>Mycobacteriales</taxon>
        <taxon>Nocardiaceae</taxon>
        <taxon>Nocardia</taxon>
    </lineage>
</organism>
<dbReference type="Pfam" id="PF12823">
    <property type="entry name" value="DUF3817"/>
    <property type="match status" value="1"/>
</dbReference>
<dbReference type="PANTHER" id="PTHR40077">
    <property type="entry name" value="MEMBRANE PROTEIN-RELATED"/>
    <property type="match status" value="1"/>
</dbReference>
<evidence type="ECO:0000313" key="8">
    <source>
        <dbReference type="EMBL" id="TYQ01170.1"/>
    </source>
</evidence>
<feature type="compositionally biased region" description="Polar residues" evidence="6">
    <location>
        <begin position="1"/>
        <end position="14"/>
    </location>
</feature>
<evidence type="ECO:0000256" key="2">
    <source>
        <dbReference type="ARBA" id="ARBA00022475"/>
    </source>
</evidence>
<feature type="region of interest" description="Disordered" evidence="6">
    <location>
        <begin position="1"/>
        <end position="20"/>
    </location>
</feature>
<accession>A0A652YJC3</accession>